<feature type="transmembrane region" description="Helical" evidence="1">
    <location>
        <begin position="63"/>
        <end position="84"/>
    </location>
</feature>
<keyword evidence="1" id="KW-0812">Transmembrane</keyword>
<comment type="caution">
    <text evidence="2">The sequence shown here is derived from an EMBL/GenBank/DDBJ whole genome shotgun (WGS) entry which is preliminary data.</text>
</comment>
<evidence type="ECO:0000256" key="1">
    <source>
        <dbReference type="SAM" id="Phobius"/>
    </source>
</evidence>
<feature type="transmembrane region" description="Helical" evidence="1">
    <location>
        <begin position="96"/>
        <end position="120"/>
    </location>
</feature>
<proteinExistence type="predicted"/>
<keyword evidence="3" id="KW-1185">Reference proteome</keyword>
<dbReference type="AlphaFoldDB" id="A0A923L091"/>
<dbReference type="EMBL" id="JACOGG010000015">
    <property type="protein sequence ID" value="MBC3936456.1"/>
    <property type="molecule type" value="Genomic_DNA"/>
</dbReference>
<feature type="transmembrane region" description="Helical" evidence="1">
    <location>
        <begin position="147"/>
        <end position="167"/>
    </location>
</feature>
<dbReference type="Proteomes" id="UP000612361">
    <property type="component" value="Unassembled WGS sequence"/>
</dbReference>
<feature type="transmembrane region" description="Helical" evidence="1">
    <location>
        <begin position="204"/>
        <end position="226"/>
    </location>
</feature>
<keyword evidence="1" id="KW-0472">Membrane</keyword>
<protein>
    <submittedName>
        <fullName evidence="2">DUF4386 domain-containing protein</fullName>
    </submittedName>
</protein>
<sequence length="244" mass="26413">MKLKSLEHSPQVYARLWGGLYLLVIVFGGFAEGFVTDKLVVAGNVAASAQNILASPGLWSLGVAANLFVVVFAVPQLWIEYLFLSKVNKPLMQLSLLLGVVSLAVEAVSKVFLLLILPILNNPDYLTVFDVHQVQVLANIALKSHNVAFNIALIFFGLACLVNGYLIFKSGYLPKLIGLLLQLAGICYLIACFAALFTPAFSNLLTPSILIPPLIGESTLCLWLLVKGVKSEHVVFRTTKDGGN</sequence>
<feature type="transmembrane region" description="Helical" evidence="1">
    <location>
        <begin position="179"/>
        <end position="198"/>
    </location>
</feature>
<evidence type="ECO:0000313" key="3">
    <source>
        <dbReference type="Proteomes" id="UP000612361"/>
    </source>
</evidence>
<dbReference type="Pfam" id="PF14329">
    <property type="entry name" value="DUF4386"/>
    <property type="match status" value="1"/>
</dbReference>
<name>A0A923L091_9BURK</name>
<gene>
    <name evidence="2" type="ORF">H8K47_13875</name>
</gene>
<reference evidence="2" key="1">
    <citation type="submission" date="2020-08" db="EMBL/GenBank/DDBJ databases">
        <title>Novel species isolated from subtropical streams in China.</title>
        <authorList>
            <person name="Lu H."/>
        </authorList>
    </citation>
    <scope>NUCLEOTIDE SEQUENCE</scope>
    <source>
        <strain evidence="2">CY7W</strain>
    </source>
</reference>
<evidence type="ECO:0000313" key="2">
    <source>
        <dbReference type="EMBL" id="MBC3936456.1"/>
    </source>
</evidence>
<feature type="transmembrane region" description="Helical" evidence="1">
    <location>
        <begin position="12"/>
        <end position="31"/>
    </location>
</feature>
<keyword evidence="1" id="KW-1133">Transmembrane helix</keyword>
<accession>A0A923L091</accession>
<organism evidence="2 3">
    <name type="scientific">Undibacterium rugosum</name>
    <dbReference type="NCBI Taxonomy" id="2762291"/>
    <lineage>
        <taxon>Bacteria</taxon>
        <taxon>Pseudomonadati</taxon>
        <taxon>Pseudomonadota</taxon>
        <taxon>Betaproteobacteria</taxon>
        <taxon>Burkholderiales</taxon>
        <taxon>Oxalobacteraceae</taxon>
        <taxon>Undibacterium</taxon>
    </lineage>
</organism>
<dbReference type="InterPro" id="IPR025495">
    <property type="entry name" value="DUF4386"/>
</dbReference>